<feature type="compositionally biased region" description="Polar residues" evidence="1">
    <location>
        <begin position="102"/>
        <end position="111"/>
    </location>
</feature>
<dbReference type="Ensembl" id="ENSPANT00000071340.1">
    <property type="protein sequence ID" value="ENSPANP00000059985.1"/>
    <property type="gene ID" value="ENSPANG00000040872.1"/>
</dbReference>
<keyword evidence="3" id="KW-1185">Reference proteome</keyword>
<gene>
    <name evidence="2" type="primary">CCDC201</name>
</gene>
<feature type="compositionally biased region" description="Polar residues" evidence="1">
    <location>
        <begin position="1"/>
        <end position="26"/>
    </location>
</feature>
<sequence>CLSQGSPRPSRTQNSVFTLQDPGLSSSEDDSLFLATGSPTLRKPLKHSTPEEGALGGTTRPSGGASYLSGSPVPAHFSQDLASHPAGVSPPATVRKRRLSTIWASKESSLDLSVPGEETPTSASLAQQQQQKQQQKQKQNQKQLQQQQQKQQQESLRAKSWHQNPGLPGILNTTGRKRRDPKKRAAAMERVRQWEIYVLQNIEEATQHELTIEDD</sequence>
<dbReference type="AlphaFoldDB" id="A0A8I5R9S2"/>
<proteinExistence type="predicted"/>
<reference evidence="2" key="3">
    <citation type="submission" date="2025-09" db="UniProtKB">
        <authorList>
            <consortium name="Ensembl"/>
        </authorList>
    </citation>
    <scope>IDENTIFICATION</scope>
</reference>
<accession>A0A8I5R9S2</accession>
<evidence type="ECO:0000256" key="1">
    <source>
        <dbReference type="SAM" id="MobiDB-lite"/>
    </source>
</evidence>
<dbReference type="Proteomes" id="UP000028761">
    <property type="component" value="Chromosome 4"/>
</dbReference>
<protein>
    <submittedName>
        <fullName evidence="2">Coiled-coil domain containing 201</fullName>
    </submittedName>
</protein>
<reference evidence="2" key="2">
    <citation type="submission" date="2025-08" db="UniProtKB">
        <authorList>
            <consortium name="Ensembl"/>
        </authorList>
    </citation>
    <scope>IDENTIFICATION</scope>
</reference>
<evidence type="ECO:0000313" key="2">
    <source>
        <dbReference type="Ensembl" id="ENSPANP00000059985.1"/>
    </source>
</evidence>
<organism evidence="2 3">
    <name type="scientific">Papio anubis</name>
    <name type="common">Olive baboon</name>
    <dbReference type="NCBI Taxonomy" id="9555"/>
    <lineage>
        <taxon>Eukaryota</taxon>
        <taxon>Metazoa</taxon>
        <taxon>Chordata</taxon>
        <taxon>Craniata</taxon>
        <taxon>Vertebrata</taxon>
        <taxon>Euteleostomi</taxon>
        <taxon>Mammalia</taxon>
        <taxon>Eutheria</taxon>
        <taxon>Euarchontoglires</taxon>
        <taxon>Primates</taxon>
        <taxon>Haplorrhini</taxon>
        <taxon>Catarrhini</taxon>
        <taxon>Cercopithecidae</taxon>
        <taxon>Cercopithecinae</taxon>
        <taxon>Papio</taxon>
    </lineage>
</organism>
<feature type="region of interest" description="Disordered" evidence="1">
    <location>
        <begin position="1"/>
        <end position="187"/>
    </location>
</feature>
<feature type="compositionally biased region" description="Low complexity" evidence="1">
    <location>
        <begin position="127"/>
        <end position="153"/>
    </location>
</feature>
<dbReference type="OMA" id="SWHQNPG"/>
<name>A0A8I5R9S2_PAPAN</name>
<feature type="compositionally biased region" description="Basic residues" evidence="1">
    <location>
        <begin position="175"/>
        <end position="185"/>
    </location>
</feature>
<dbReference type="GeneTree" id="ENSGT00490000044045"/>
<reference evidence="2 3" key="1">
    <citation type="submission" date="2012-03" db="EMBL/GenBank/DDBJ databases">
        <title>Whole Genome Assembly of Papio anubis.</title>
        <authorList>
            <person name="Liu Y.L."/>
            <person name="Abraham K.A."/>
            <person name="Akbar H.A."/>
            <person name="Ali S.A."/>
            <person name="Anosike U.A."/>
            <person name="Aqrawi P.A."/>
            <person name="Arias F.A."/>
            <person name="Attaway T.A."/>
            <person name="Awwad R.A."/>
            <person name="Babu C.B."/>
            <person name="Bandaranaike D.B."/>
            <person name="Battles P.B."/>
            <person name="Bell A.B."/>
            <person name="Beltran B.B."/>
            <person name="Berhane-Mersha D.B."/>
            <person name="Bess C.B."/>
            <person name="Bickham C.B."/>
            <person name="Bolden T.B."/>
            <person name="Carter K.C."/>
            <person name="Chau D.C."/>
            <person name="Chavez A.C."/>
            <person name="Clerc-Blankenburg K.C."/>
            <person name="Coyle M.C."/>
            <person name="Dao M.D."/>
            <person name="Davila M.L.D."/>
            <person name="Davy-Carroll L.D."/>
            <person name="Denson S.D."/>
            <person name="Dinh H.D."/>
            <person name="Fernandez S.F."/>
            <person name="Fernando P.F."/>
            <person name="Forbes L.F."/>
            <person name="Francis C.F."/>
            <person name="Francisco L.F."/>
            <person name="Fu Q.F."/>
            <person name="Garcia-Iii R.G."/>
            <person name="Garrett T.G."/>
            <person name="Gross S.G."/>
            <person name="Gubbala S.G."/>
            <person name="Hirani K.H."/>
            <person name="Hogues M.H."/>
            <person name="Hollins B.H."/>
            <person name="Jackson L.J."/>
            <person name="Javaid M.J."/>
            <person name="Jhangiani S.J."/>
            <person name="Johnson A.J."/>
            <person name="Johnson B.J."/>
            <person name="Jones J.J."/>
            <person name="Joshi V.J."/>
            <person name="Kalu J.K."/>
            <person name="Khan N.K."/>
            <person name="Korchina V.K."/>
            <person name="Kovar C.K."/>
            <person name="Lago L.L."/>
            <person name="Lara F.L."/>
            <person name="Le T.-K.L."/>
            <person name="Lee S.L."/>
            <person name="Legall-Iii F.L."/>
            <person name="Lemon S.L."/>
            <person name="Liu J.L."/>
            <person name="Liu Y.-S.L."/>
            <person name="Liyanage D.L."/>
            <person name="Lopez J.L."/>
            <person name="Lorensuhewa L.L."/>
            <person name="Mata R.M."/>
            <person name="Mathew T.M."/>
            <person name="Mercado C.M."/>
            <person name="Mercado I.M."/>
            <person name="Morales K.M."/>
            <person name="Morgan M.M."/>
            <person name="Munidasa M.M."/>
            <person name="Ngo D.N."/>
            <person name="Nguyen L.N."/>
            <person name="Nguyen T.N."/>
            <person name="Nguyen N.N."/>
            <person name="Obregon M.O."/>
            <person name="Okwuonu G.O."/>
            <person name="Ongeri F.O."/>
            <person name="Onwere C.O."/>
            <person name="Osifeso I.O."/>
            <person name="Parra A.P."/>
            <person name="Patil S.P."/>
            <person name="Perez A.P."/>
            <person name="Perez Y.P."/>
            <person name="Pham C.P."/>
            <person name="Pu L.-L.P."/>
            <person name="Puazo M.P."/>
            <person name="Quiroz J.Q."/>
            <person name="Rouhana J.R."/>
            <person name="Ruiz M.R."/>
            <person name="Ruiz S.-J.R."/>
            <person name="Saada N.S."/>
            <person name="Santibanez J.S."/>
            <person name="Scheel M.S."/>
            <person name="Schneider B.S."/>
            <person name="Simmons D.S."/>
            <person name="Sisson I.S."/>
            <person name="Tang L.-Y.T."/>
            <person name="Thornton R.T."/>
            <person name="Tisius J.T."/>
            <person name="Toledanes G.T."/>
            <person name="Trejos Z.T."/>
            <person name="Usmani K.U."/>
            <person name="Varghese R.V."/>
            <person name="Vattathil S.V."/>
            <person name="Vee V.V."/>
            <person name="Walker D.W."/>
            <person name="Weissenberger G.W."/>
            <person name="White C.W."/>
            <person name="Williams A.W."/>
            <person name="Woodworth J.W."/>
            <person name="Wright R.W."/>
            <person name="Zhu Y.Z."/>
            <person name="Han Y.H."/>
            <person name="Newsham I.N."/>
            <person name="Nazareth L.N."/>
            <person name="Worley K.W."/>
            <person name="Muzny D.M."/>
            <person name="Rogers J.R."/>
            <person name="Gibbs R.G."/>
        </authorList>
    </citation>
    <scope>NUCLEOTIDE SEQUENCE [LARGE SCALE GENOMIC DNA]</scope>
</reference>
<evidence type="ECO:0000313" key="3">
    <source>
        <dbReference type="Proteomes" id="UP000028761"/>
    </source>
</evidence>